<evidence type="ECO:0000259" key="5">
    <source>
        <dbReference type="Pfam" id="PF03159"/>
    </source>
</evidence>
<dbReference type="InterPro" id="IPR041412">
    <property type="entry name" value="Xrn1_helical"/>
</dbReference>
<dbReference type="Pfam" id="PF03159">
    <property type="entry name" value="XRN_N"/>
    <property type="match status" value="1"/>
</dbReference>
<dbReference type="Gene3D" id="1.25.40.1050">
    <property type="match status" value="1"/>
</dbReference>
<dbReference type="PANTHER" id="PTHR12341:SF29">
    <property type="entry name" value="EXONUCLEASE XRNC, PUTATIVE-RELATED"/>
    <property type="match status" value="1"/>
</dbReference>
<feature type="domain" description="Xrn1 N-terminal" evidence="5">
    <location>
        <begin position="1"/>
        <end position="227"/>
    </location>
</feature>
<feature type="domain" description="Xrn1 helical" evidence="6">
    <location>
        <begin position="378"/>
        <end position="556"/>
    </location>
</feature>
<dbReference type="EMBL" id="CP142728">
    <property type="protein sequence ID" value="WUR02887.1"/>
    <property type="molecule type" value="Genomic_DNA"/>
</dbReference>
<dbReference type="InterPro" id="IPR027073">
    <property type="entry name" value="5_3_exoribonuclease"/>
</dbReference>
<gene>
    <name evidence="7" type="ORF">VNE69_03108</name>
</gene>
<dbReference type="PANTHER" id="PTHR12341">
    <property type="entry name" value="5'-&gt;3' EXORIBONUCLEASE"/>
    <property type="match status" value="1"/>
</dbReference>
<dbReference type="InterPro" id="IPR004859">
    <property type="entry name" value="Xrn1_N"/>
</dbReference>
<dbReference type="GO" id="GO:0003723">
    <property type="term" value="F:RNA binding"/>
    <property type="evidence" value="ECO:0007669"/>
    <property type="project" value="TreeGrafter"/>
</dbReference>
<dbReference type="GeneID" id="90540704"/>
<evidence type="ECO:0000256" key="3">
    <source>
        <dbReference type="ARBA" id="ARBA00022839"/>
    </source>
</evidence>
<feature type="coiled-coil region" evidence="4">
    <location>
        <begin position="90"/>
        <end position="124"/>
    </location>
</feature>
<dbReference type="Proteomes" id="UP001334084">
    <property type="component" value="Chromosome 3"/>
</dbReference>
<evidence type="ECO:0000256" key="1">
    <source>
        <dbReference type="ARBA" id="ARBA00022722"/>
    </source>
</evidence>
<evidence type="ECO:0000313" key="7">
    <source>
        <dbReference type="EMBL" id="WUR02887.1"/>
    </source>
</evidence>
<organism evidence="7 8">
    <name type="scientific">Vairimorpha necatrix</name>
    <dbReference type="NCBI Taxonomy" id="6039"/>
    <lineage>
        <taxon>Eukaryota</taxon>
        <taxon>Fungi</taxon>
        <taxon>Fungi incertae sedis</taxon>
        <taxon>Microsporidia</taxon>
        <taxon>Nosematidae</taxon>
        <taxon>Vairimorpha</taxon>
    </lineage>
</organism>
<dbReference type="GO" id="GO:0000956">
    <property type="term" value="P:nuclear-transcribed mRNA catabolic process"/>
    <property type="evidence" value="ECO:0007669"/>
    <property type="project" value="TreeGrafter"/>
</dbReference>
<dbReference type="Gene3D" id="3.40.50.12390">
    <property type="match status" value="2"/>
</dbReference>
<dbReference type="GO" id="GO:0005634">
    <property type="term" value="C:nucleus"/>
    <property type="evidence" value="ECO:0007669"/>
    <property type="project" value="TreeGrafter"/>
</dbReference>
<protein>
    <submittedName>
        <fullName evidence="7">5'-3' exoribonuclease</fullName>
    </submittedName>
</protein>
<dbReference type="KEGG" id="vnx:VNE69_03108"/>
<name>A0AAX4JAF9_9MICR</name>
<dbReference type="GO" id="GO:0004534">
    <property type="term" value="F:5'-3' RNA exonuclease activity"/>
    <property type="evidence" value="ECO:0007669"/>
    <property type="project" value="UniProtKB-ARBA"/>
</dbReference>
<dbReference type="Pfam" id="PF17846">
    <property type="entry name" value="XRN_M"/>
    <property type="match status" value="2"/>
</dbReference>
<keyword evidence="1" id="KW-0540">Nuclease</keyword>
<sequence length="612" mass="71149">MGVPILFSWLNQKHPNCIRKSPPKHVDVVYIDLNALIHNCYNSNLRSLDEIYIDMLDRLKNAIDNIIEKTRPTKILYIAVDGVAPAAKLAHQRSRRYKAACEKIDNLEAEEEALNLEEELLACDVFKGNGFDSNAITPGTSLMEYLHNGINEMLLYCLSADPKYKNLKVIYSSYLVPGEGEQKIMAFLRKYHESHPSDTHLLYSPDGDIIFLGVGLYDVDLFIMREDTFNNPNKKVVCNICTKMGHTDYQCNKPSSLLYTYIDIPEFRSTLIKGFNLNRQYDKRRMLVDWVFICFLIGNDFLPGLPCVDIKISSIESLTNLLCKNFINCNEYLTTNDKMINFHVLENFFIALSNLEDSYYVVKTRMLNRFCDTGREEIPLQTKQGKMKYYASKLNAHNQTEIDNVSMEYITGMIWIYNYYINGRTNWDWVYPFHFAPFTSDLVKVVRARYHLKLGVPLCPFEQLMVVIPPQSKNLVPEKLHHIYEKFSQFYPVNIQSDMFDKYLSWTSVVLLPHLNSQLVLTEVKKILNEISAPELSKNAQESDLLYTSDKDSVINLQKLYFNLKPVTKYFLYKMVISVYPYYKAKYTGNELVFNNKKFTNKATIVRFDSLQ</sequence>
<accession>A0AAX4JAF9</accession>
<evidence type="ECO:0000256" key="2">
    <source>
        <dbReference type="ARBA" id="ARBA00022801"/>
    </source>
</evidence>
<evidence type="ECO:0000256" key="4">
    <source>
        <dbReference type="SAM" id="Coils"/>
    </source>
</evidence>
<dbReference type="AlphaFoldDB" id="A0AAX4JAF9"/>
<evidence type="ECO:0000259" key="6">
    <source>
        <dbReference type="Pfam" id="PF17846"/>
    </source>
</evidence>
<keyword evidence="2" id="KW-0378">Hydrolase</keyword>
<proteinExistence type="predicted"/>
<reference evidence="7" key="1">
    <citation type="journal article" date="2024" name="BMC Genomics">
        <title>Functional annotation of a divergent genome using sequence and structure-based similarity.</title>
        <authorList>
            <person name="Svedberg D."/>
            <person name="Winiger R.R."/>
            <person name="Berg A."/>
            <person name="Sharma H."/>
            <person name="Tellgren-Roth C."/>
            <person name="Debrunner-Vossbrinck B.A."/>
            <person name="Vossbrinck C.R."/>
            <person name="Barandun J."/>
        </authorList>
    </citation>
    <scope>NUCLEOTIDE SEQUENCE</scope>
    <source>
        <strain evidence="7">Illinois isolate</strain>
    </source>
</reference>
<dbReference type="CDD" id="cd18673">
    <property type="entry name" value="PIN_XRN1-2-like"/>
    <property type="match status" value="1"/>
</dbReference>
<keyword evidence="4" id="KW-0175">Coiled coil</keyword>
<feature type="domain" description="Xrn1 helical" evidence="6">
    <location>
        <begin position="280"/>
        <end position="366"/>
    </location>
</feature>
<keyword evidence="8" id="KW-1185">Reference proteome</keyword>
<keyword evidence="3" id="KW-0269">Exonuclease</keyword>
<dbReference type="RefSeq" id="XP_065329032.1">
    <property type="nucleotide sequence ID" value="XM_065472960.1"/>
</dbReference>
<evidence type="ECO:0000313" key="8">
    <source>
        <dbReference type="Proteomes" id="UP001334084"/>
    </source>
</evidence>